<dbReference type="InterPro" id="IPR003746">
    <property type="entry name" value="DUF167"/>
</dbReference>
<dbReference type="SUPFAM" id="SSF69786">
    <property type="entry name" value="YggU-like"/>
    <property type="match status" value="1"/>
</dbReference>
<dbReference type="AlphaFoldDB" id="T0I2P3"/>
<reference evidence="3 4" key="1">
    <citation type="journal article" date="2013" name="Genome Announc.">
        <title>Draft Genome Sequence of Sphingobium quisquiliarum Strain P25T, a Novel Hexachlorocyclohexane (HCH)-Degrading Bacterium Isolated from an HCH Dumpsite.</title>
        <authorList>
            <person name="Kumar Singh A."/>
            <person name="Sangwan N."/>
            <person name="Sharma A."/>
            <person name="Gupta V."/>
            <person name="Khurana J.P."/>
            <person name="Lal R."/>
        </authorList>
    </citation>
    <scope>NUCLEOTIDE SEQUENCE [LARGE SCALE GENOMIC DNA]</scope>
    <source>
        <strain evidence="3 4">P25</strain>
    </source>
</reference>
<dbReference type="Pfam" id="PF02594">
    <property type="entry name" value="DUF167"/>
    <property type="match status" value="1"/>
</dbReference>
<name>T0I2P3_9SPHN</name>
<evidence type="ECO:0000313" key="3">
    <source>
        <dbReference type="EMBL" id="EQB05915.1"/>
    </source>
</evidence>
<sequence>MSVWSRDGGDLILAIRLTPGATREEVGGRWTDEKGAEWLSARVRAVPEKGKANAALIALLAKRLDWPRSAIFLESGDTNRLKRLRIKGGGDALALEHFQVRWHHLTDGGMRQ</sequence>
<protein>
    <recommendedName>
        <fullName evidence="2">UPF0235 protein L288_11965</fullName>
    </recommendedName>
</protein>
<dbReference type="NCBIfam" id="TIGR00251">
    <property type="entry name" value="DUF167 family protein"/>
    <property type="match status" value="1"/>
</dbReference>
<dbReference type="RefSeq" id="WP_021238638.1">
    <property type="nucleotide sequence ID" value="NZ_ATHO01000104.1"/>
</dbReference>
<dbReference type="Proteomes" id="UP000015525">
    <property type="component" value="Unassembled WGS sequence"/>
</dbReference>
<dbReference type="PATRIC" id="fig|1329909.3.peg.2316"/>
<accession>T0I2P3</accession>
<organism evidence="3 4">
    <name type="scientific">Sphingobium quisquiliarum P25</name>
    <dbReference type="NCBI Taxonomy" id="1329909"/>
    <lineage>
        <taxon>Bacteria</taxon>
        <taxon>Pseudomonadati</taxon>
        <taxon>Pseudomonadota</taxon>
        <taxon>Alphaproteobacteria</taxon>
        <taxon>Sphingomonadales</taxon>
        <taxon>Sphingomonadaceae</taxon>
        <taxon>Sphingobium</taxon>
    </lineage>
</organism>
<dbReference type="EMBL" id="ATHO01000104">
    <property type="protein sequence ID" value="EQB05915.1"/>
    <property type="molecule type" value="Genomic_DNA"/>
</dbReference>
<dbReference type="InterPro" id="IPR036591">
    <property type="entry name" value="YggU-like_sf"/>
</dbReference>
<dbReference type="SMART" id="SM01152">
    <property type="entry name" value="DUF167"/>
    <property type="match status" value="1"/>
</dbReference>
<gene>
    <name evidence="3" type="ORF">L288_11965</name>
</gene>
<dbReference type="HAMAP" id="MF_00634">
    <property type="entry name" value="UPF0235"/>
    <property type="match status" value="1"/>
</dbReference>
<comment type="caution">
    <text evidence="3">The sequence shown here is derived from an EMBL/GenBank/DDBJ whole genome shotgun (WGS) entry which is preliminary data.</text>
</comment>
<proteinExistence type="inferred from homology"/>
<comment type="similarity">
    <text evidence="1 2">Belongs to the UPF0235 family.</text>
</comment>
<evidence type="ECO:0000256" key="2">
    <source>
        <dbReference type="HAMAP-Rule" id="MF_00634"/>
    </source>
</evidence>
<evidence type="ECO:0000256" key="1">
    <source>
        <dbReference type="ARBA" id="ARBA00010364"/>
    </source>
</evidence>
<dbReference type="Gene3D" id="3.30.1200.10">
    <property type="entry name" value="YggU-like"/>
    <property type="match status" value="1"/>
</dbReference>
<keyword evidence="4" id="KW-1185">Reference proteome</keyword>
<evidence type="ECO:0000313" key="4">
    <source>
        <dbReference type="Proteomes" id="UP000015525"/>
    </source>
</evidence>